<dbReference type="RefSeq" id="WP_164032741.1">
    <property type="nucleotide sequence ID" value="NZ_JAABOQ010000005.1"/>
</dbReference>
<evidence type="ECO:0008006" key="4">
    <source>
        <dbReference type="Google" id="ProtNLM"/>
    </source>
</evidence>
<feature type="transmembrane region" description="Helical" evidence="1">
    <location>
        <begin position="153"/>
        <end position="170"/>
    </location>
</feature>
<proteinExistence type="predicted"/>
<dbReference type="EMBL" id="JAABOQ010000005">
    <property type="protein sequence ID" value="NER18060.1"/>
    <property type="molecule type" value="Genomic_DNA"/>
</dbReference>
<keyword evidence="1" id="KW-1133">Transmembrane helix</keyword>
<feature type="transmembrane region" description="Helical" evidence="1">
    <location>
        <begin position="104"/>
        <end position="123"/>
    </location>
</feature>
<evidence type="ECO:0000256" key="1">
    <source>
        <dbReference type="SAM" id="Phobius"/>
    </source>
</evidence>
<feature type="transmembrane region" description="Helical" evidence="1">
    <location>
        <begin position="40"/>
        <end position="60"/>
    </location>
</feature>
<gene>
    <name evidence="2" type="ORF">GWK10_12610</name>
</gene>
<name>A0A6M0CWE5_9FLAO</name>
<protein>
    <recommendedName>
        <fullName evidence="4">Transmembrane protein</fullName>
    </recommendedName>
</protein>
<keyword evidence="1" id="KW-0812">Transmembrane</keyword>
<evidence type="ECO:0000313" key="2">
    <source>
        <dbReference type="EMBL" id="NER18060.1"/>
    </source>
</evidence>
<dbReference type="Proteomes" id="UP000474296">
    <property type="component" value="Unassembled WGS sequence"/>
</dbReference>
<feature type="transmembrane region" description="Helical" evidence="1">
    <location>
        <begin position="7"/>
        <end position="28"/>
    </location>
</feature>
<sequence>MKTFLKIVAYLLHPLFMPILGSGLYYWVSPRYSPIEMQGTILIKIAILTVCIPLILYYLLKNLGVVSSVFLEHITERKIPLYANTILLLLILKIVLPDSFAIELYWFFVAALSTTLACLMLIFFKIKASIHMMGICSVTMFVMILSVHYQKNLLLMISVLIIGCGLVATSRLSTKSHNGLELILGSLLGLIPQILVVNYWM</sequence>
<dbReference type="AlphaFoldDB" id="A0A6M0CWE5"/>
<feature type="transmembrane region" description="Helical" evidence="1">
    <location>
        <begin position="81"/>
        <end position="98"/>
    </location>
</feature>
<keyword evidence="3" id="KW-1185">Reference proteome</keyword>
<keyword evidence="1" id="KW-0472">Membrane</keyword>
<evidence type="ECO:0000313" key="3">
    <source>
        <dbReference type="Proteomes" id="UP000474296"/>
    </source>
</evidence>
<comment type="caution">
    <text evidence="2">The sequence shown here is derived from an EMBL/GenBank/DDBJ whole genome shotgun (WGS) entry which is preliminary data.</text>
</comment>
<organism evidence="2 3">
    <name type="scientific">Spongiivirga citrea</name>
    <dbReference type="NCBI Taxonomy" id="1481457"/>
    <lineage>
        <taxon>Bacteria</taxon>
        <taxon>Pseudomonadati</taxon>
        <taxon>Bacteroidota</taxon>
        <taxon>Flavobacteriia</taxon>
        <taxon>Flavobacteriales</taxon>
        <taxon>Flavobacteriaceae</taxon>
        <taxon>Spongiivirga</taxon>
    </lineage>
</organism>
<accession>A0A6M0CWE5</accession>
<reference evidence="2 3" key="1">
    <citation type="submission" date="2020-01" db="EMBL/GenBank/DDBJ databases">
        <title>Spongiivirga citrea KCTC 32990T.</title>
        <authorList>
            <person name="Wang G."/>
        </authorList>
    </citation>
    <scope>NUCLEOTIDE SEQUENCE [LARGE SCALE GENOMIC DNA]</scope>
    <source>
        <strain evidence="2 3">KCTC 32990</strain>
    </source>
</reference>
<feature type="transmembrane region" description="Helical" evidence="1">
    <location>
        <begin position="182"/>
        <end position="200"/>
    </location>
</feature>